<comment type="similarity">
    <text evidence="1">Belongs to the 'GDSL' lipolytic enzyme family.</text>
</comment>
<evidence type="ECO:0000313" key="7">
    <source>
        <dbReference type="Proteomes" id="UP001141806"/>
    </source>
</evidence>
<comment type="caution">
    <text evidence="6">The sequence shown here is derived from an EMBL/GenBank/DDBJ whole genome shotgun (WGS) entry which is preliminary data.</text>
</comment>
<feature type="compositionally biased region" description="Low complexity" evidence="5">
    <location>
        <begin position="10"/>
        <end position="20"/>
    </location>
</feature>
<sequence length="371" mass="40697">MGMGGGIAEGGLSLSSSSSTSKYSSCEFPAIYNFGDSNSDTGARSAAFDAVPPPNGETFFGKPSGRFCDGRLIIDFIAEKLGLPYLNAYLDSVGTSFRIGANFAVGGAFIRQGGYSPFHLDIQISQFQQFKARSLQQLAGKSVACKNDLPRPEDFSKALYTFDIGQNDLSFGFQNMTEDQVRASVPDILDQFSWAIQRLYNEGARAFWVHNTGPVGCLPYAVIYYPNKDGKHLDQNGCVRTQNEVAQEFNRQLKDRIVQLRTRLPGAAFTYVDVYSAKYDVISTARNQGFVDPLKFCCGTYYGYHVDCGKRVVINGTVYGNPCGDPSRYVSWDGIHYSQAANHRVAIRILNGSLSYPPIPITHACHSSSPS</sequence>
<dbReference type="InterPro" id="IPR001087">
    <property type="entry name" value="GDSL"/>
</dbReference>
<dbReference type="Proteomes" id="UP001141806">
    <property type="component" value="Unassembled WGS sequence"/>
</dbReference>
<evidence type="ECO:0000256" key="4">
    <source>
        <dbReference type="ARBA" id="ARBA00023180"/>
    </source>
</evidence>
<name>A0A9Q0K1T9_9MAGN</name>
<dbReference type="InterPro" id="IPR036514">
    <property type="entry name" value="SGNH_hydro_sf"/>
</dbReference>
<evidence type="ECO:0000256" key="2">
    <source>
        <dbReference type="ARBA" id="ARBA00022729"/>
    </source>
</evidence>
<dbReference type="OrthoDB" id="1600564at2759"/>
<gene>
    <name evidence="6" type="ORF">NE237_020604</name>
</gene>
<dbReference type="Pfam" id="PF00657">
    <property type="entry name" value="Lipase_GDSL"/>
    <property type="match status" value="1"/>
</dbReference>
<evidence type="ECO:0000256" key="1">
    <source>
        <dbReference type="ARBA" id="ARBA00008668"/>
    </source>
</evidence>
<dbReference type="PANTHER" id="PTHR22835">
    <property type="entry name" value="ZINC FINGER FYVE DOMAIN CONTAINING PROTEIN"/>
    <property type="match status" value="1"/>
</dbReference>
<evidence type="ECO:0000256" key="3">
    <source>
        <dbReference type="ARBA" id="ARBA00022801"/>
    </source>
</evidence>
<dbReference type="PANTHER" id="PTHR22835:SF555">
    <property type="entry name" value="GDSL-LIKE LIPASE_ACYLHYDROLASE"/>
    <property type="match status" value="1"/>
</dbReference>
<dbReference type="EMBL" id="JAMYWD010000009">
    <property type="protein sequence ID" value="KAJ4960694.1"/>
    <property type="molecule type" value="Genomic_DNA"/>
</dbReference>
<keyword evidence="7" id="KW-1185">Reference proteome</keyword>
<keyword evidence="2" id="KW-0732">Signal</keyword>
<evidence type="ECO:0000256" key="5">
    <source>
        <dbReference type="SAM" id="MobiDB-lite"/>
    </source>
</evidence>
<reference evidence="6" key="1">
    <citation type="journal article" date="2023" name="Plant J.">
        <title>The genome of the king protea, Protea cynaroides.</title>
        <authorList>
            <person name="Chang J."/>
            <person name="Duong T.A."/>
            <person name="Schoeman C."/>
            <person name="Ma X."/>
            <person name="Roodt D."/>
            <person name="Barker N."/>
            <person name="Li Z."/>
            <person name="Van de Peer Y."/>
            <person name="Mizrachi E."/>
        </authorList>
    </citation>
    <scope>NUCLEOTIDE SEQUENCE</scope>
    <source>
        <tissue evidence="6">Young leaves</tissue>
    </source>
</reference>
<dbReference type="InterPro" id="IPR035669">
    <property type="entry name" value="SGNH_plant_lipase-like"/>
</dbReference>
<keyword evidence="3" id="KW-0378">Hydrolase</keyword>
<accession>A0A9Q0K1T9</accession>
<dbReference type="GO" id="GO:0016788">
    <property type="term" value="F:hydrolase activity, acting on ester bonds"/>
    <property type="evidence" value="ECO:0007669"/>
    <property type="project" value="InterPro"/>
</dbReference>
<dbReference type="Gene3D" id="3.40.50.1110">
    <property type="entry name" value="SGNH hydrolase"/>
    <property type="match status" value="1"/>
</dbReference>
<keyword evidence="4" id="KW-0325">Glycoprotein</keyword>
<evidence type="ECO:0000313" key="6">
    <source>
        <dbReference type="EMBL" id="KAJ4960694.1"/>
    </source>
</evidence>
<proteinExistence type="inferred from homology"/>
<organism evidence="6 7">
    <name type="scientific">Protea cynaroides</name>
    <dbReference type="NCBI Taxonomy" id="273540"/>
    <lineage>
        <taxon>Eukaryota</taxon>
        <taxon>Viridiplantae</taxon>
        <taxon>Streptophyta</taxon>
        <taxon>Embryophyta</taxon>
        <taxon>Tracheophyta</taxon>
        <taxon>Spermatophyta</taxon>
        <taxon>Magnoliopsida</taxon>
        <taxon>Proteales</taxon>
        <taxon>Proteaceae</taxon>
        <taxon>Protea</taxon>
    </lineage>
</organism>
<protein>
    <submittedName>
        <fullName evidence="6">Uncharacterized protein</fullName>
    </submittedName>
</protein>
<dbReference type="AlphaFoldDB" id="A0A9Q0K1T9"/>
<dbReference type="SUPFAM" id="SSF52266">
    <property type="entry name" value="SGNH hydrolase"/>
    <property type="match status" value="1"/>
</dbReference>
<dbReference type="CDD" id="cd01837">
    <property type="entry name" value="SGNH_plant_lipase_like"/>
    <property type="match status" value="1"/>
</dbReference>
<feature type="region of interest" description="Disordered" evidence="5">
    <location>
        <begin position="1"/>
        <end position="20"/>
    </location>
</feature>